<gene>
    <name evidence="2" type="ORF">OLEA9_A044535</name>
</gene>
<reference evidence="2 3" key="1">
    <citation type="submission" date="2019-12" db="EMBL/GenBank/DDBJ databases">
        <authorList>
            <person name="Alioto T."/>
            <person name="Alioto T."/>
            <person name="Gomez Garrido J."/>
        </authorList>
    </citation>
    <scope>NUCLEOTIDE SEQUENCE [LARGE SCALE GENOMIC DNA]</scope>
</reference>
<feature type="region of interest" description="Disordered" evidence="1">
    <location>
        <begin position="57"/>
        <end position="103"/>
    </location>
</feature>
<dbReference type="Gramene" id="OE9A044535T1">
    <property type="protein sequence ID" value="OE9A044535C1"/>
    <property type="gene ID" value="OE9A044535"/>
</dbReference>
<proteinExistence type="predicted"/>
<comment type="caution">
    <text evidence="2">The sequence shown here is derived from an EMBL/GenBank/DDBJ whole genome shotgun (WGS) entry which is preliminary data.</text>
</comment>
<evidence type="ECO:0000256" key="1">
    <source>
        <dbReference type="SAM" id="MobiDB-lite"/>
    </source>
</evidence>
<evidence type="ECO:0000313" key="3">
    <source>
        <dbReference type="Proteomes" id="UP000594638"/>
    </source>
</evidence>
<protein>
    <submittedName>
        <fullName evidence="2">Uncharacterized protein</fullName>
    </submittedName>
</protein>
<dbReference type="AlphaFoldDB" id="A0A8S0QDM2"/>
<sequence>MHKNRGSGYYCFCTNFYRIDTTIFFRAHENPRGDFNFNKNYGIFVLENVPSGTHIKTAKNSGSGHHLASGTAPKAPEHGKNLGATMLAPSPSHAERINNTRSTLSATPTTITAYSGHKSYAAAVGNVSVISQADRSQKKSFAQVHRAPQEPMDHKLVSKEPLIHHVVDGIPPAPSIKNIQRQTTTPQAAPTVSSVLPVTSSIALHTRNTTHVTPSVIQTVAPIVVQPFAPETVAISSFTIPILRPSQFAIHVFCAHTDPLAHDMTQ</sequence>
<organism evidence="2 3">
    <name type="scientific">Olea europaea subsp. europaea</name>
    <dbReference type="NCBI Taxonomy" id="158383"/>
    <lineage>
        <taxon>Eukaryota</taxon>
        <taxon>Viridiplantae</taxon>
        <taxon>Streptophyta</taxon>
        <taxon>Embryophyta</taxon>
        <taxon>Tracheophyta</taxon>
        <taxon>Spermatophyta</taxon>
        <taxon>Magnoliopsida</taxon>
        <taxon>eudicotyledons</taxon>
        <taxon>Gunneridae</taxon>
        <taxon>Pentapetalae</taxon>
        <taxon>asterids</taxon>
        <taxon>lamiids</taxon>
        <taxon>Lamiales</taxon>
        <taxon>Oleaceae</taxon>
        <taxon>Oleeae</taxon>
        <taxon>Olea</taxon>
    </lineage>
</organism>
<evidence type="ECO:0000313" key="2">
    <source>
        <dbReference type="EMBL" id="CAA2965524.1"/>
    </source>
</evidence>
<name>A0A8S0QDM2_OLEEU</name>
<dbReference type="Proteomes" id="UP000594638">
    <property type="component" value="Unassembled WGS sequence"/>
</dbReference>
<accession>A0A8S0QDM2</accession>
<dbReference type="EMBL" id="CACTIH010001845">
    <property type="protein sequence ID" value="CAA2965524.1"/>
    <property type="molecule type" value="Genomic_DNA"/>
</dbReference>
<keyword evidence="3" id="KW-1185">Reference proteome</keyword>